<name>A0A0C3BIF6_SERVB</name>
<accession>A0A0C3BIF6</accession>
<dbReference type="Proteomes" id="UP000054097">
    <property type="component" value="Unassembled WGS sequence"/>
</dbReference>
<keyword evidence="2" id="KW-1185">Reference proteome</keyword>
<dbReference type="HOGENOM" id="CLU_2723801_0_0_1"/>
<dbReference type="EMBL" id="KN824282">
    <property type="protein sequence ID" value="KIM31286.1"/>
    <property type="molecule type" value="Genomic_DNA"/>
</dbReference>
<evidence type="ECO:0000313" key="2">
    <source>
        <dbReference type="Proteomes" id="UP000054097"/>
    </source>
</evidence>
<reference evidence="2" key="2">
    <citation type="submission" date="2015-01" db="EMBL/GenBank/DDBJ databases">
        <title>Evolutionary Origins and Diversification of the Mycorrhizal Mutualists.</title>
        <authorList>
            <consortium name="DOE Joint Genome Institute"/>
            <consortium name="Mycorrhizal Genomics Consortium"/>
            <person name="Kohler A."/>
            <person name="Kuo A."/>
            <person name="Nagy L.G."/>
            <person name="Floudas D."/>
            <person name="Copeland A."/>
            <person name="Barry K.W."/>
            <person name="Cichocki N."/>
            <person name="Veneault-Fourrey C."/>
            <person name="LaButti K."/>
            <person name="Lindquist E.A."/>
            <person name="Lipzen A."/>
            <person name="Lundell T."/>
            <person name="Morin E."/>
            <person name="Murat C."/>
            <person name="Riley R."/>
            <person name="Ohm R."/>
            <person name="Sun H."/>
            <person name="Tunlid A."/>
            <person name="Henrissat B."/>
            <person name="Grigoriev I.V."/>
            <person name="Hibbett D.S."/>
            <person name="Martin F."/>
        </authorList>
    </citation>
    <scope>NUCLEOTIDE SEQUENCE [LARGE SCALE GENOMIC DNA]</scope>
    <source>
        <strain evidence="2">MAFF 305830</strain>
    </source>
</reference>
<evidence type="ECO:0000313" key="1">
    <source>
        <dbReference type="EMBL" id="KIM31286.1"/>
    </source>
</evidence>
<gene>
    <name evidence="1" type="ORF">M408DRAFT_327548</name>
</gene>
<dbReference type="AlphaFoldDB" id="A0A0C3BIF6"/>
<protein>
    <submittedName>
        <fullName evidence="1">Uncharacterized protein</fullName>
    </submittedName>
</protein>
<sequence length="72" mass="8150">MVDEWMRGSGYMLMLAFSNRYFDTGENIISAISTFSCRSLPIKRKSLIQRAASRFNASATRLTIWLEGPMPG</sequence>
<reference evidence="1 2" key="1">
    <citation type="submission" date="2014-04" db="EMBL/GenBank/DDBJ databases">
        <authorList>
            <consortium name="DOE Joint Genome Institute"/>
            <person name="Kuo A."/>
            <person name="Zuccaro A."/>
            <person name="Kohler A."/>
            <person name="Nagy L.G."/>
            <person name="Floudas D."/>
            <person name="Copeland A."/>
            <person name="Barry K.W."/>
            <person name="Cichocki N."/>
            <person name="Veneault-Fourrey C."/>
            <person name="LaButti K."/>
            <person name="Lindquist E.A."/>
            <person name="Lipzen A."/>
            <person name="Lundell T."/>
            <person name="Morin E."/>
            <person name="Murat C."/>
            <person name="Sun H."/>
            <person name="Tunlid A."/>
            <person name="Henrissat B."/>
            <person name="Grigoriev I.V."/>
            <person name="Hibbett D.S."/>
            <person name="Martin F."/>
            <person name="Nordberg H.P."/>
            <person name="Cantor M.N."/>
            <person name="Hua S.X."/>
        </authorList>
    </citation>
    <scope>NUCLEOTIDE SEQUENCE [LARGE SCALE GENOMIC DNA]</scope>
    <source>
        <strain evidence="1 2">MAFF 305830</strain>
    </source>
</reference>
<proteinExistence type="predicted"/>
<organism evidence="1 2">
    <name type="scientific">Serendipita vermifera MAFF 305830</name>
    <dbReference type="NCBI Taxonomy" id="933852"/>
    <lineage>
        <taxon>Eukaryota</taxon>
        <taxon>Fungi</taxon>
        <taxon>Dikarya</taxon>
        <taxon>Basidiomycota</taxon>
        <taxon>Agaricomycotina</taxon>
        <taxon>Agaricomycetes</taxon>
        <taxon>Sebacinales</taxon>
        <taxon>Serendipitaceae</taxon>
        <taxon>Serendipita</taxon>
    </lineage>
</organism>